<dbReference type="Proteomes" id="UP000186904">
    <property type="component" value="Unassembled WGS sequence"/>
</dbReference>
<dbReference type="EMBL" id="FOUA01000003">
    <property type="protein sequence ID" value="SFM05460.1"/>
    <property type="molecule type" value="Genomic_DNA"/>
</dbReference>
<organism evidence="2 3">
    <name type="scientific">Halopseudomonas bauzanensis</name>
    <dbReference type="NCBI Taxonomy" id="653930"/>
    <lineage>
        <taxon>Bacteria</taxon>
        <taxon>Pseudomonadati</taxon>
        <taxon>Pseudomonadota</taxon>
        <taxon>Gammaproteobacteria</taxon>
        <taxon>Pseudomonadales</taxon>
        <taxon>Pseudomonadaceae</taxon>
        <taxon>Halopseudomonas</taxon>
    </lineage>
</organism>
<proteinExistence type="predicted"/>
<evidence type="ECO:0000313" key="1">
    <source>
        <dbReference type="EMBL" id="SES04776.1"/>
    </source>
</evidence>
<protein>
    <recommendedName>
        <fullName evidence="5">Nuclear transport factor 2 family protein</fullName>
    </recommendedName>
</protein>
<name>A0A1I4MQV9_9GAMM</name>
<reference evidence="3 4" key="1">
    <citation type="submission" date="2016-10" db="EMBL/GenBank/DDBJ databases">
        <authorList>
            <person name="de Groot N.N."/>
        </authorList>
    </citation>
    <scope>NUCLEOTIDE SEQUENCE [LARGE SCALE GENOMIC DNA]</scope>
    <source>
        <strain evidence="2 3">CGMCC 1.9095</strain>
        <strain evidence="1 4">DSM 22558</strain>
    </source>
</reference>
<dbReference type="RefSeq" id="WP_074779660.1">
    <property type="nucleotide sequence ID" value="NZ_FOGN01000003.1"/>
</dbReference>
<dbReference type="STRING" id="653930.SAMN05216589_2163"/>
<dbReference type="InterPro" id="IPR032710">
    <property type="entry name" value="NTF2-like_dom_sf"/>
</dbReference>
<dbReference type="SUPFAM" id="SSF54427">
    <property type="entry name" value="NTF2-like"/>
    <property type="match status" value="1"/>
</dbReference>
<dbReference type="EMBL" id="FOGN01000003">
    <property type="protein sequence ID" value="SES04776.1"/>
    <property type="molecule type" value="Genomic_DNA"/>
</dbReference>
<evidence type="ECO:0000313" key="4">
    <source>
        <dbReference type="Proteomes" id="UP000186904"/>
    </source>
</evidence>
<dbReference type="OrthoDB" id="7470841at2"/>
<evidence type="ECO:0008006" key="5">
    <source>
        <dbReference type="Google" id="ProtNLM"/>
    </source>
</evidence>
<accession>A0A1I4MQV9</accession>
<evidence type="ECO:0000313" key="2">
    <source>
        <dbReference type="EMBL" id="SFM05460.1"/>
    </source>
</evidence>
<dbReference type="Gene3D" id="3.10.450.50">
    <property type="match status" value="1"/>
</dbReference>
<dbReference type="AlphaFoldDB" id="A0A1I4MQV9"/>
<sequence>MSNIDSKGIESFLHGQLECWNAGDRDGFFAHYRSVAPNGLEIEYLGRPVVEGFSVLENMWEQQNSKFIVEVELSIIAANEAACHHRNVMRDGSGVIETIELYKFDQGKTLVRYFIKQ</sequence>
<gene>
    <name evidence="2" type="ORF">SAMN04487855_2162</name>
    <name evidence="1" type="ORF">SAMN05216589_2163</name>
</gene>
<dbReference type="Proteomes" id="UP000186599">
    <property type="component" value="Unassembled WGS sequence"/>
</dbReference>
<keyword evidence="3" id="KW-1185">Reference proteome</keyword>
<evidence type="ECO:0000313" key="3">
    <source>
        <dbReference type="Proteomes" id="UP000186599"/>
    </source>
</evidence>